<name>A0A1R3IF51_COCAP</name>
<evidence type="ECO:0000313" key="2">
    <source>
        <dbReference type="Proteomes" id="UP000188268"/>
    </source>
</evidence>
<organism evidence="1 2">
    <name type="scientific">Corchorus capsularis</name>
    <name type="common">Jute</name>
    <dbReference type="NCBI Taxonomy" id="210143"/>
    <lineage>
        <taxon>Eukaryota</taxon>
        <taxon>Viridiplantae</taxon>
        <taxon>Streptophyta</taxon>
        <taxon>Embryophyta</taxon>
        <taxon>Tracheophyta</taxon>
        <taxon>Spermatophyta</taxon>
        <taxon>Magnoliopsida</taxon>
        <taxon>eudicotyledons</taxon>
        <taxon>Gunneridae</taxon>
        <taxon>Pentapetalae</taxon>
        <taxon>rosids</taxon>
        <taxon>malvids</taxon>
        <taxon>Malvales</taxon>
        <taxon>Malvaceae</taxon>
        <taxon>Grewioideae</taxon>
        <taxon>Apeibeae</taxon>
        <taxon>Corchorus</taxon>
    </lineage>
</organism>
<dbReference type="AlphaFoldDB" id="A0A1R3IF51"/>
<proteinExistence type="predicted"/>
<keyword evidence="2" id="KW-1185">Reference proteome</keyword>
<accession>A0A1R3IF51</accession>
<dbReference type="Proteomes" id="UP000188268">
    <property type="component" value="Unassembled WGS sequence"/>
</dbReference>
<protein>
    <submittedName>
        <fullName evidence="1">Uncharacterized protein</fullName>
    </submittedName>
</protein>
<evidence type="ECO:0000313" key="1">
    <source>
        <dbReference type="EMBL" id="OMO81213.1"/>
    </source>
</evidence>
<comment type="caution">
    <text evidence="1">The sequence shown here is derived from an EMBL/GenBank/DDBJ whole genome shotgun (WGS) entry which is preliminary data.</text>
</comment>
<sequence length="53" mass="6004">MADDKSSYDVGNVRAINNLHGIITARTRKVNRTFAVYTARARTVHRTSPLLFQ</sequence>
<reference evidence="1 2" key="1">
    <citation type="submission" date="2013-09" db="EMBL/GenBank/DDBJ databases">
        <title>Corchorus capsularis genome sequencing.</title>
        <authorList>
            <person name="Alam M."/>
            <person name="Haque M.S."/>
            <person name="Islam M.S."/>
            <person name="Emdad E.M."/>
            <person name="Islam M.M."/>
            <person name="Ahmed B."/>
            <person name="Halim A."/>
            <person name="Hossen Q.M.M."/>
            <person name="Hossain M.Z."/>
            <person name="Ahmed R."/>
            <person name="Khan M.M."/>
            <person name="Islam R."/>
            <person name="Rashid M.M."/>
            <person name="Khan S.A."/>
            <person name="Rahman M.S."/>
            <person name="Alam M."/>
        </authorList>
    </citation>
    <scope>NUCLEOTIDE SEQUENCE [LARGE SCALE GENOMIC DNA]</scope>
    <source>
        <strain evidence="2">cv. CVL-1</strain>
        <tissue evidence="1">Whole seedling</tissue>
    </source>
</reference>
<dbReference type="Gramene" id="OMO81213">
    <property type="protein sequence ID" value="OMO81213"/>
    <property type="gene ID" value="CCACVL1_12547"/>
</dbReference>
<dbReference type="EMBL" id="AWWV01010206">
    <property type="protein sequence ID" value="OMO81213.1"/>
    <property type="molecule type" value="Genomic_DNA"/>
</dbReference>
<dbReference type="OrthoDB" id="10303716at2759"/>
<gene>
    <name evidence="1" type="ORF">CCACVL1_12547</name>
</gene>